<accession>A0A0F7KRK2</accession>
<evidence type="ECO:0000313" key="2">
    <source>
        <dbReference type="Proteomes" id="UP000034392"/>
    </source>
</evidence>
<name>A0A0F7KRK2_9SPHN</name>
<dbReference type="PANTHER" id="PTHR33055">
    <property type="entry name" value="TRANSPOSASE FOR INSERTION SEQUENCE ELEMENT IS1111A"/>
    <property type="match status" value="1"/>
</dbReference>
<keyword evidence="2" id="KW-1185">Reference proteome</keyword>
<protein>
    <submittedName>
        <fullName evidence="1">Transposase IS116/IS110/IS902 family protein</fullName>
    </submittedName>
</protein>
<dbReference type="RefSeq" id="WP_169780701.1">
    <property type="nucleotide sequence ID" value="NZ_CP011452.2"/>
</dbReference>
<dbReference type="InterPro" id="IPR002525">
    <property type="entry name" value="Transp_IS110-like_N"/>
</dbReference>
<dbReference type="Pfam" id="PF01548">
    <property type="entry name" value="DEDD_Tnp_IS110"/>
    <property type="match status" value="1"/>
</dbReference>
<evidence type="ECO:0000313" key="1">
    <source>
        <dbReference type="EMBL" id="AKH41842.1"/>
    </source>
</evidence>
<dbReference type="Pfam" id="PF02371">
    <property type="entry name" value="Transposase_20"/>
    <property type="match status" value="1"/>
</dbReference>
<dbReference type="PANTHER" id="PTHR33055:SF3">
    <property type="entry name" value="PUTATIVE TRANSPOSASE FOR IS117-RELATED"/>
    <property type="match status" value="1"/>
</dbReference>
<dbReference type="EMBL" id="CP011452">
    <property type="protein sequence ID" value="AKH41842.1"/>
    <property type="molecule type" value="Genomic_DNA"/>
</dbReference>
<dbReference type="GO" id="GO:0003677">
    <property type="term" value="F:DNA binding"/>
    <property type="evidence" value="ECO:0007669"/>
    <property type="project" value="InterPro"/>
</dbReference>
<dbReference type="GO" id="GO:0004803">
    <property type="term" value="F:transposase activity"/>
    <property type="evidence" value="ECO:0007669"/>
    <property type="project" value="InterPro"/>
</dbReference>
<dbReference type="GO" id="GO:0006313">
    <property type="term" value="P:DNA transposition"/>
    <property type="evidence" value="ECO:0007669"/>
    <property type="project" value="InterPro"/>
</dbReference>
<dbReference type="Proteomes" id="UP000034392">
    <property type="component" value="Chromosome"/>
</dbReference>
<sequence length="373" mass="41534">MVYQHYWVGLDAGHLETAVCLIDAEGVILFEAICETKSGPIRDILRRFGVEAAQCLTIEAGNGIQMVRELRAYGFPVQVVDVRKSSKFLAIRRQKTDVHDARGLAELGRLARSMGSQVFVKPMEHQNIRTLINVRRTMLKNRARTDALIQSIFRLYGGNVKLLNGRGALAAEVNDQVRKMRQHGLEIGVNLQPLVEISEALREQISILDRQMRDIASNNPTCRNFQTIPGVGAVIALSFYSAIGDPHRFERSRDVGAYLGLTPTLYQSGATSRRGRISRHGNKLTRMHLITAATVLLCRIEIESRLRTWGLELAQRVGFLKARVAVARKLAVIMLGMWKSGSPFRPDGTPSLFLQQEEAGLDPVLISGTQISL</sequence>
<dbReference type="NCBIfam" id="NF033542">
    <property type="entry name" value="transpos_IS110"/>
    <property type="match status" value="1"/>
</dbReference>
<organism evidence="1 2">
    <name type="scientific">Croceibacterium atlanticum</name>
    <dbReference type="NCBI Taxonomy" id="1267766"/>
    <lineage>
        <taxon>Bacteria</taxon>
        <taxon>Pseudomonadati</taxon>
        <taxon>Pseudomonadota</taxon>
        <taxon>Alphaproteobacteria</taxon>
        <taxon>Sphingomonadales</taxon>
        <taxon>Erythrobacteraceae</taxon>
        <taxon>Croceibacterium</taxon>
    </lineage>
</organism>
<gene>
    <name evidence="1" type="ORF">WYH_00788</name>
</gene>
<dbReference type="STRING" id="1267766.WYH_00788"/>
<dbReference type="AlphaFoldDB" id="A0A0F7KRK2"/>
<reference evidence="1" key="1">
    <citation type="submission" date="2015-05" db="EMBL/GenBank/DDBJ databases">
        <title>The complete genome of Altererythrobacter atlanticus strain 26DY36.</title>
        <authorList>
            <person name="Wu Y.-H."/>
            <person name="Cheng H."/>
            <person name="Wu X.-W."/>
        </authorList>
    </citation>
    <scope>NUCLEOTIDE SEQUENCE [LARGE SCALE GENOMIC DNA]</scope>
    <source>
        <strain evidence="1">26DY36</strain>
    </source>
</reference>
<dbReference type="InterPro" id="IPR047650">
    <property type="entry name" value="Transpos_IS110"/>
</dbReference>
<proteinExistence type="predicted"/>
<dbReference type="KEGG" id="aay:WYH_00788"/>
<dbReference type="InterPro" id="IPR003346">
    <property type="entry name" value="Transposase_20"/>
</dbReference>
<dbReference type="PATRIC" id="fig|1267766.3.peg.796"/>